<protein>
    <submittedName>
        <fullName evidence="2">Uncharacterized protein</fullName>
    </submittedName>
</protein>
<evidence type="ECO:0000313" key="2">
    <source>
        <dbReference type="EMBL" id="KKN26517.1"/>
    </source>
</evidence>
<accession>A0A0F9PPJ0</accession>
<reference evidence="2" key="1">
    <citation type="journal article" date="2015" name="Nature">
        <title>Complex archaea that bridge the gap between prokaryotes and eukaryotes.</title>
        <authorList>
            <person name="Spang A."/>
            <person name="Saw J.H."/>
            <person name="Jorgensen S.L."/>
            <person name="Zaremba-Niedzwiedzka K."/>
            <person name="Martijn J."/>
            <person name="Lind A.E."/>
            <person name="van Eijk R."/>
            <person name="Schleper C."/>
            <person name="Guy L."/>
            <person name="Ettema T.J."/>
        </authorList>
    </citation>
    <scope>NUCLEOTIDE SEQUENCE</scope>
</reference>
<name>A0A0F9PPJ0_9ZZZZ</name>
<dbReference type="AlphaFoldDB" id="A0A0F9PPJ0"/>
<organism evidence="2">
    <name type="scientific">marine sediment metagenome</name>
    <dbReference type="NCBI Taxonomy" id="412755"/>
    <lineage>
        <taxon>unclassified sequences</taxon>
        <taxon>metagenomes</taxon>
        <taxon>ecological metagenomes</taxon>
    </lineage>
</organism>
<feature type="region of interest" description="Disordered" evidence="1">
    <location>
        <begin position="1"/>
        <end position="50"/>
    </location>
</feature>
<proteinExistence type="predicted"/>
<feature type="compositionally biased region" description="Acidic residues" evidence="1">
    <location>
        <begin position="1"/>
        <end position="13"/>
    </location>
</feature>
<feature type="compositionally biased region" description="Basic and acidic residues" evidence="1">
    <location>
        <begin position="35"/>
        <end position="50"/>
    </location>
</feature>
<evidence type="ECO:0000256" key="1">
    <source>
        <dbReference type="SAM" id="MobiDB-lite"/>
    </source>
</evidence>
<comment type="caution">
    <text evidence="2">The sequence shown here is derived from an EMBL/GenBank/DDBJ whole genome shotgun (WGS) entry which is preliminary data.</text>
</comment>
<dbReference type="EMBL" id="LAZR01002712">
    <property type="protein sequence ID" value="KKN26517.1"/>
    <property type="molecule type" value="Genomic_DNA"/>
</dbReference>
<sequence length="50" mass="6321">MPTYDEISDLPDEDQQRYHEYTQRSLRKRWAKARQQTEREQNEIDKRRPQ</sequence>
<gene>
    <name evidence="2" type="ORF">LCGC14_0873790</name>
</gene>